<reference evidence="5 6" key="1">
    <citation type="journal article" date="2024" name="Science">
        <title>Giant polyketide synthase enzymes in the biosynthesis of giant marine polyether toxins.</title>
        <authorList>
            <person name="Fallon T.R."/>
            <person name="Shende V.V."/>
            <person name="Wierzbicki I.H."/>
            <person name="Pendleton A.L."/>
            <person name="Watervoot N.F."/>
            <person name="Auber R.P."/>
            <person name="Gonzalez D.J."/>
            <person name="Wisecaver J.H."/>
            <person name="Moore B.S."/>
        </authorList>
    </citation>
    <scope>NUCLEOTIDE SEQUENCE [LARGE SCALE GENOMIC DNA]</scope>
    <source>
        <strain evidence="5 6">12B1</strain>
    </source>
</reference>
<dbReference type="SUPFAM" id="SSF56300">
    <property type="entry name" value="Metallo-dependent phosphatases"/>
    <property type="match status" value="1"/>
</dbReference>
<evidence type="ECO:0000259" key="4">
    <source>
        <dbReference type="Pfam" id="PF12850"/>
    </source>
</evidence>
<evidence type="ECO:0000256" key="1">
    <source>
        <dbReference type="ARBA" id="ARBA00005945"/>
    </source>
</evidence>
<dbReference type="NCBIfam" id="TIGR00040">
    <property type="entry name" value="yfcE"/>
    <property type="match status" value="1"/>
</dbReference>
<dbReference type="Gene3D" id="3.60.21.10">
    <property type="match status" value="1"/>
</dbReference>
<comment type="similarity">
    <text evidence="1 3">Belongs to the VPS29 family.</text>
</comment>
<gene>
    <name evidence="5" type="ORF">AB1Y20_015748</name>
</gene>
<dbReference type="Proteomes" id="UP001515480">
    <property type="component" value="Unassembled WGS sequence"/>
</dbReference>
<dbReference type="InterPro" id="IPR029052">
    <property type="entry name" value="Metallo-depent_PP-like"/>
</dbReference>
<keyword evidence="6" id="KW-1185">Reference proteome</keyword>
<dbReference type="PANTHER" id="PTHR11124">
    <property type="entry name" value="VACUOLAR SORTING PROTEIN VPS29"/>
    <property type="match status" value="1"/>
</dbReference>
<accession>A0AB34K3V5</accession>
<evidence type="ECO:0000256" key="3">
    <source>
        <dbReference type="RuleBase" id="RU362040"/>
    </source>
</evidence>
<dbReference type="Pfam" id="PF12850">
    <property type="entry name" value="Metallophos_2"/>
    <property type="match status" value="1"/>
</dbReference>
<feature type="domain" description="Calcineurin-like phosphoesterase" evidence="4">
    <location>
        <begin position="29"/>
        <end position="92"/>
    </location>
</feature>
<organism evidence="5 6">
    <name type="scientific">Prymnesium parvum</name>
    <name type="common">Toxic golden alga</name>
    <dbReference type="NCBI Taxonomy" id="97485"/>
    <lineage>
        <taxon>Eukaryota</taxon>
        <taxon>Haptista</taxon>
        <taxon>Haptophyta</taxon>
        <taxon>Prymnesiophyceae</taxon>
        <taxon>Prymnesiales</taxon>
        <taxon>Prymnesiaceae</taxon>
        <taxon>Prymnesium</taxon>
    </lineage>
</organism>
<name>A0AB34K3V5_PRYPA</name>
<dbReference type="EMBL" id="JBGBPQ010000003">
    <property type="protein sequence ID" value="KAL1527064.1"/>
    <property type="molecule type" value="Genomic_DNA"/>
</dbReference>
<evidence type="ECO:0000256" key="2">
    <source>
        <dbReference type="ARBA" id="ARBA00017767"/>
    </source>
</evidence>
<dbReference type="InterPro" id="IPR024654">
    <property type="entry name" value="Calcineurin-like_PHP_lpxH"/>
</dbReference>
<dbReference type="AlphaFoldDB" id="A0AB34K3V5"/>
<evidence type="ECO:0000313" key="6">
    <source>
        <dbReference type="Proteomes" id="UP001515480"/>
    </source>
</evidence>
<proteinExistence type="inferred from homology"/>
<dbReference type="InterPro" id="IPR000979">
    <property type="entry name" value="Phosphodiesterase_MJ0936/Vps29"/>
</dbReference>
<comment type="caution">
    <text evidence="5">The sequence shown here is derived from an EMBL/GenBank/DDBJ whole genome shotgun (WGS) entry which is preliminary data.</text>
</comment>
<protein>
    <recommendedName>
        <fullName evidence="2 3">Vacuolar protein sorting-associated protein 29</fullName>
    </recommendedName>
</protein>
<evidence type="ECO:0000313" key="5">
    <source>
        <dbReference type="EMBL" id="KAL1527064.1"/>
    </source>
</evidence>
<sequence length="124" mass="13850">MQCPVCQASWPLPWIKCRFRYQVVPWGDPEALSALQRQLDCDIVITGHTHRFQAYESEGKLFVNPGSATGAFSASFPLDEEPTPSFVLMDISGSKVITYVYELHGDEVKVKKIDHVKAPPAQSI</sequence>